<feature type="domain" description="PucR C-terminal helix-turn-helix" evidence="3">
    <location>
        <begin position="319"/>
        <end position="373"/>
    </location>
</feature>
<organism evidence="5 6">
    <name type="scientific">Paenibacillus thiaminolyticus</name>
    <name type="common">Bacillus thiaminolyticus</name>
    <dbReference type="NCBI Taxonomy" id="49283"/>
    <lineage>
        <taxon>Bacteria</taxon>
        <taxon>Bacillati</taxon>
        <taxon>Bacillota</taxon>
        <taxon>Bacilli</taxon>
        <taxon>Bacillales</taxon>
        <taxon>Paenibacillaceae</taxon>
        <taxon>Paenibacillus</taxon>
    </lineage>
</organism>
<dbReference type="InterPro" id="IPR051448">
    <property type="entry name" value="CdaR-like_regulators"/>
</dbReference>
<accession>A0A3A3GE83</accession>
<comment type="caution">
    <text evidence="5">The sequence shown here is derived from an EMBL/GenBank/DDBJ whole genome shotgun (WGS) entry which is preliminary data.</text>
</comment>
<dbReference type="PANTHER" id="PTHR33744">
    <property type="entry name" value="CARBOHYDRATE DIACID REGULATOR"/>
    <property type="match status" value="1"/>
</dbReference>
<reference evidence="5 6" key="1">
    <citation type="submission" date="2018-09" db="EMBL/GenBank/DDBJ databases">
        <title>Paenibacillus SK2017-BO5.</title>
        <authorList>
            <person name="Piskunova J.V."/>
            <person name="Dubiley S.A."/>
            <person name="Severinov K.V."/>
        </authorList>
    </citation>
    <scope>NUCLEOTIDE SEQUENCE [LARGE SCALE GENOMIC DNA]</scope>
    <source>
        <strain evidence="5 6">BO5</strain>
    </source>
</reference>
<protein>
    <submittedName>
        <fullName evidence="5">Carbohydrate diacid regulator</fullName>
    </submittedName>
</protein>
<sequence>MSRLTKELAQEIVTRTMQVIHYNVNVMDERGRIIGSGDRSRLYQKHEGAVIAIERKGRFEIDEESARKLQGVLPGTNLAIQFQGEVVGVIGITGDPNEVTKYGELVKMTAEMYLEQADLLEKAQWDKRMKEDFLLSVIHADGKDNDMLRLQAERIGFNPDRARVACIMELTGTENADALPALKRVVELLEGRPAIDLIAIRNTRQIVLFKPHLHPREPGADICEGIGRIRRLLEEKQIAPLRIAVGKVYSGIGGLIASYRSAQDTMRAGQAIFPEQPVYYSEDMPNETAAANVKPSWIGDELRRLWQRFAQEDKSGELQQTLQAYYEENGEQRRIADRLAIHRNTLRYRLQRIHEATGKDPKHFRDLYTLMTARWLCALGDKENESNV</sequence>
<dbReference type="EMBL" id="QYZD01000054">
    <property type="protein sequence ID" value="RJG16984.1"/>
    <property type="molecule type" value="Genomic_DNA"/>
</dbReference>
<evidence type="ECO:0000259" key="3">
    <source>
        <dbReference type="Pfam" id="PF13556"/>
    </source>
</evidence>
<feature type="domain" description="Putative sugar diacid recognition" evidence="2">
    <location>
        <begin position="4"/>
        <end position="135"/>
    </location>
</feature>
<feature type="domain" description="CdaR GGDEF-like" evidence="4">
    <location>
        <begin position="142"/>
        <end position="268"/>
    </location>
</feature>
<evidence type="ECO:0000313" key="6">
    <source>
        <dbReference type="Proteomes" id="UP000266177"/>
    </source>
</evidence>
<dbReference type="AlphaFoldDB" id="A0A3A3GE83"/>
<dbReference type="Proteomes" id="UP000266177">
    <property type="component" value="Unassembled WGS sequence"/>
</dbReference>
<dbReference type="InterPro" id="IPR025736">
    <property type="entry name" value="PucR_C-HTH_dom"/>
</dbReference>
<dbReference type="InterPro" id="IPR008599">
    <property type="entry name" value="Diacid_rec"/>
</dbReference>
<evidence type="ECO:0000259" key="2">
    <source>
        <dbReference type="Pfam" id="PF05651"/>
    </source>
</evidence>
<evidence type="ECO:0000313" key="5">
    <source>
        <dbReference type="EMBL" id="RJG16984.1"/>
    </source>
</evidence>
<proteinExistence type="inferred from homology"/>
<dbReference type="OrthoDB" id="9792148at2"/>
<dbReference type="PANTHER" id="PTHR33744:SF15">
    <property type="entry name" value="CARBOHYDRATE DIACID REGULATOR"/>
    <property type="match status" value="1"/>
</dbReference>
<dbReference type="RefSeq" id="WP_119796619.1">
    <property type="nucleotide sequence ID" value="NZ_QYZD01000054.1"/>
</dbReference>
<dbReference type="Pfam" id="PF17853">
    <property type="entry name" value="GGDEF_2"/>
    <property type="match status" value="1"/>
</dbReference>
<dbReference type="InterPro" id="IPR042070">
    <property type="entry name" value="PucR_C-HTH_sf"/>
</dbReference>
<comment type="similarity">
    <text evidence="1">Belongs to the CdaR family.</text>
</comment>
<evidence type="ECO:0000259" key="4">
    <source>
        <dbReference type="Pfam" id="PF17853"/>
    </source>
</evidence>
<evidence type="ECO:0000256" key="1">
    <source>
        <dbReference type="ARBA" id="ARBA00006754"/>
    </source>
</evidence>
<dbReference type="InterPro" id="IPR041522">
    <property type="entry name" value="CdaR_GGDEF"/>
</dbReference>
<dbReference type="Pfam" id="PF05651">
    <property type="entry name" value="Diacid_rec"/>
    <property type="match status" value="1"/>
</dbReference>
<name>A0A3A3GE83_PANTH</name>
<dbReference type="Gene3D" id="1.10.10.2840">
    <property type="entry name" value="PucR C-terminal helix-turn-helix domain"/>
    <property type="match status" value="1"/>
</dbReference>
<gene>
    <name evidence="5" type="ORF">DQX05_28360</name>
</gene>
<dbReference type="Pfam" id="PF13556">
    <property type="entry name" value="HTH_30"/>
    <property type="match status" value="1"/>
</dbReference>